<dbReference type="AlphaFoldDB" id="A0A6M0RGG3"/>
<accession>A0A6M0RGG3</accession>
<evidence type="ECO:0000313" key="1">
    <source>
        <dbReference type="EMBL" id="NEZ55346.1"/>
    </source>
</evidence>
<dbReference type="EMBL" id="QXHD01000004">
    <property type="protein sequence ID" value="NEZ55346.1"/>
    <property type="molecule type" value="Genomic_DNA"/>
</dbReference>
<gene>
    <name evidence="1" type="ORF">DXZ20_06570</name>
</gene>
<reference evidence="1 2" key="1">
    <citation type="journal article" date="2020" name="Microb. Ecol.">
        <title>Ecogenomics of the Marine Benthic Filamentous Cyanobacterium Adonisia.</title>
        <authorList>
            <person name="Walter J.M."/>
            <person name="Coutinho F.H."/>
            <person name="Leomil L."/>
            <person name="Hargreaves P.I."/>
            <person name="Campeao M.E."/>
            <person name="Vieira V.V."/>
            <person name="Silva B.S."/>
            <person name="Fistarol G.O."/>
            <person name="Salomon P.S."/>
            <person name="Sawabe T."/>
            <person name="Mino S."/>
            <person name="Hosokawa M."/>
            <person name="Miyashita H."/>
            <person name="Maruyama F."/>
            <person name="van Verk M.C."/>
            <person name="Dutilh B.E."/>
            <person name="Thompson C.C."/>
            <person name="Thompson F.L."/>
        </authorList>
    </citation>
    <scope>NUCLEOTIDE SEQUENCE [LARGE SCALE GENOMIC DNA]</scope>
    <source>
        <strain evidence="1 2">CCMR0081</strain>
    </source>
</reference>
<keyword evidence="2" id="KW-1185">Reference proteome</keyword>
<evidence type="ECO:0000313" key="2">
    <source>
        <dbReference type="Proteomes" id="UP000481033"/>
    </source>
</evidence>
<dbReference type="Proteomes" id="UP000481033">
    <property type="component" value="Unassembled WGS sequence"/>
</dbReference>
<dbReference type="RefSeq" id="WP_163697163.1">
    <property type="nucleotide sequence ID" value="NZ_QXHD01000004.1"/>
</dbReference>
<protein>
    <submittedName>
        <fullName evidence="1">Uncharacterized protein</fullName>
    </submittedName>
</protein>
<sequence length="130" mass="14636">MTEIRIENCQENLSLYLEHDSGYTPEFLKDHQEVDEELSRIVLVFNGGDNFDGIAGVEAYSISVETNYPWNLSPGQQKAYELLLPLQTGSVYALTTIRKLAKAMDLRCIRAACKRLENLQSLGVIKGLKL</sequence>
<proteinExistence type="predicted"/>
<organism evidence="1 2">
    <name type="scientific">Adonisia turfae CCMR0081</name>
    <dbReference type="NCBI Taxonomy" id="2292702"/>
    <lineage>
        <taxon>Bacteria</taxon>
        <taxon>Bacillati</taxon>
        <taxon>Cyanobacteriota</taxon>
        <taxon>Adonisia</taxon>
        <taxon>Adonisia turfae</taxon>
    </lineage>
</organism>
<name>A0A6M0RGG3_9CYAN</name>
<comment type="caution">
    <text evidence="1">The sequence shown here is derived from an EMBL/GenBank/DDBJ whole genome shotgun (WGS) entry which is preliminary data.</text>
</comment>